<dbReference type="PANTHER" id="PTHR48106:SF13">
    <property type="entry name" value="QUINONE OXIDOREDUCTASE-RELATED"/>
    <property type="match status" value="1"/>
</dbReference>
<dbReference type="GO" id="GO:0005829">
    <property type="term" value="C:cytosol"/>
    <property type="evidence" value="ECO:0000318"/>
    <property type="project" value="GO_Central"/>
</dbReference>
<dbReference type="GO" id="GO:0035925">
    <property type="term" value="F:mRNA 3'-UTR AU-rich region binding"/>
    <property type="evidence" value="ECO:0000318"/>
    <property type="project" value="GO_Central"/>
</dbReference>
<dbReference type="InterPro" id="IPR047618">
    <property type="entry name" value="QOR-like"/>
</dbReference>
<accession>B9TFV4</accession>
<evidence type="ECO:0000259" key="3">
    <source>
        <dbReference type="SMART" id="SM00829"/>
    </source>
</evidence>
<dbReference type="InterPro" id="IPR013149">
    <property type="entry name" value="ADH-like_C"/>
</dbReference>
<dbReference type="EMBL" id="EQ980136">
    <property type="protein sequence ID" value="EEF25260.1"/>
    <property type="molecule type" value="Genomic_DNA"/>
</dbReference>
<dbReference type="InterPro" id="IPR013154">
    <property type="entry name" value="ADH-like_N"/>
</dbReference>
<dbReference type="PANTHER" id="PTHR48106">
    <property type="entry name" value="QUINONE OXIDOREDUCTASE PIG3-RELATED"/>
    <property type="match status" value="1"/>
</dbReference>
<dbReference type="GO" id="GO:0003960">
    <property type="term" value="F:quinone reductase (NADPH) activity"/>
    <property type="evidence" value="ECO:0000318"/>
    <property type="project" value="GO_Central"/>
</dbReference>
<dbReference type="Proteomes" id="UP000008311">
    <property type="component" value="Unassembled WGS sequence"/>
</dbReference>
<dbReference type="AlphaFoldDB" id="B9TFV4"/>
<dbReference type="CDD" id="cd05286">
    <property type="entry name" value="QOR2"/>
    <property type="match status" value="1"/>
</dbReference>
<dbReference type="Pfam" id="PF00107">
    <property type="entry name" value="ADH_zinc_N"/>
    <property type="match status" value="1"/>
</dbReference>
<dbReference type="EC" id="1.6.5.5" evidence="4"/>
<evidence type="ECO:0000256" key="1">
    <source>
        <dbReference type="ARBA" id="ARBA00022857"/>
    </source>
</evidence>
<organism evidence="4 5">
    <name type="scientific">Ricinus communis</name>
    <name type="common">Castor bean</name>
    <dbReference type="NCBI Taxonomy" id="3988"/>
    <lineage>
        <taxon>Eukaryota</taxon>
        <taxon>Viridiplantae</taxon>
        <taxon>Streptophyta</taxon>
        <taxon>Embryophyta</taxon>
        <taxon>Tracheophyta</taxon>
        <taxon>Spermatophyta</taxon>
        <taxon>Magnoliopsida</taxon>
        <taxon>eudicotyledons</taxon>
        <taxon>Gunneridae</taxon>
        <taxon>Pentapetalae</taxon>
        <taxon>rosids</taxon>
        <taxon>fabids</taxon>
        <taxon>Malpighiales</taxon>
        <taxon>Euphorbiaceae</taxon>
        <taxon>Acalyphoideae</taxon>
        <taxon>Acalypheae</taxon>
        <taxon>Ricinus</taxon>
    </lineage>
</organism>
<feature type="domain" description="Enoyl reductase (ER)" evidence="3">
    <location>
        <begin position="30"/>
        <end position="340"/>
    </location>
</feature>
<dbReference type="InterPro" id="IPR002364">
    <property type="entry name" value="Quin_OxRdtase/zeta-crystal_CS"/>
</dbReference>
<dbReference type="SUPFAM" id="SSF50129">
    <property type="entry name" value="GroES-like"/>
    <property type="match status" value="1"/>
</dbReference>
<dbReference type="GO" id="GO:0008270">
    <property type="term" value="F:zinc ion binding"/>
    <property type="evidence" value="ECO:0007669"/>
    <property type="project" value="InterPro"/>
</dbReference>
<keyword evidence="5" id="KW-1185">Reference proteome</keyword>
<dbReference type="InterPro" id="IPR011032">
    <property type="entry name" value="GroES-like_sf"/>
</dbReference>
<dbReference type="SUPFAM" id="SSF51735">
    <property type="entry name" value="NAD(P)-binding Rossmann-fold domains"/>
    <property type="match status" value="1"/>
</dbReference>
<name>B9TFV4_RICCO</name>
<dbReference type="Gene3D" id="3.90.180.10">
    <property type="entry name" value="Medium-chain alcohol dehydrogenases, catalytic domain"/>
    <property type="match status" value="1"/>
</dbReference>
<dbReference type="Pfam" id="PF08240">
    <property type="entry name" value="ADH_N"/>
    <property type="match status" value="1"/>
</dbReference>
<reference evidence="5" key="1">
    <citation type="journal article" date="2010" name="Nat. Biotechnol.">
        <title>Draft genome sequence of the oilseed species Ricinus communis.</title>
        <authorList>
            <person name="Chan A.P."/>
            <person name="Crabtree J."/>
            <person name="Zhao Q."/>
            <person name="Lorenzi H."/>
            <person name="Orvis J."/>
            <person name="Puiu D."/>
            <person name="Melake-Berhan A."/>
            <person name="Jones K.M."/>
            <person name="Redman J."/>
            <person name="Chen G."/>
            <person name="Cahoon E.B."/>
            <person name="Gedil M."/>
            <person name="Stanke M."/>
            <person name="Haas B.J."/>
            <person name="Wortman J.R."/>
            <person name="Fraser-Liggett C.M."/>
            <person name="Ravel J."/>
            <person name="Rabinowicz P.D."/>
        </authorList>
    </citation>
    <scope>NUCLEOTIDE SEQUENCE [LARGE SCALE GENOMIC DNA]</scope>
    <source>
        <strain evidence="5">cv. Hale</strain>
    </source>
</reference>
<evidence type="ECO:0000256" key="2">
    <source>
        <dbReference type="ARBA" id="ARBA00023002"/>
    </source>
</evidence>
<feature type="non-terminal residue" evidence="4">
    <location>
        <position position="1"/>
    </location>
</feature>
<protein>
    <submittedName>
        <fullName evidence="4">Quinone oxidoreductase, putative</fullName>
        <ecNumber evidence="4">1.6.5.5</ecNumber>
    </submittedName>
</protein>
<dbReference type="PROSITE" id="PS01162">
    <property type="entry name" value="QOR_ZETA_CRYSTAL"/>
    <property type="match status" value="1"/>
</dbReference>
<dbReference type="STRING" id="3988.B9TFV4"/>
<dbReference type="InterPro" id="IPR020843">
    <property type="entry name" value="ER"/>
</dbReference>
<evidence type="ECO:0000313" key="5">
    <source>
        <dbReference type="Proteomes" id="UP000008311"/>
    </source>
</evidence>
<dbReference type="InterPro" id="IPR036291">
    <property type="entry name" value="NAD(P)-bd_dom_sf"/>
</dbReference>
<dbReference type="InParanoid" id="B9TFV4"/>
<dbReference type="Gene3D" id="3.40.50.720">
    <property type="entry name" value="NAD(P)-binding Rossmann-like Domain"/>
    <property type="match status" value="1"/>
</dbReference>
<evidence type="ECO:0000313" key="4">
    <source>
        <dbReference type="EMBL" id="EEF25260.1"/>
    </source>
</evidence>
<dbReference type="SMART" id="SM00829">
    <property type="entry name" value="PKS_ER"/>
    <property type="match status" value="1"/>
</dbReference>
<dbReference type="GO" id="GO:0070402">
    <property type="term" value="F:NADPH binding"/>
    <property type="evidence" value="ECO:0000318"/>
    <property type="project" value="GO_Central"/>
</dbReference>
<keyword evidence="1" id="KW-0521">NADP</keyword>
<keyword evidence="2 4" id="KW-0560">Oxidoreductase</keyword>
<dbReference type="eggNOG" id="KOG1197">
    <property type="taxonomic scope" value="Eukaryota"/>
</dbReference>
<sequence>RRGLAHRRHRLASHHPEGRGVKAVVMSATGGPEVLSLQEMPEPVAGPRQVLVQVSVAGVNFMDNGVRQGRYWQEMPVQKIIGVEGAGRVIAVGEGVTEFQPGQRVAWAYAPGSYAERLVIAADALVPLPDAIDDRTAASVMMQGLTASHFATQFYPVQAGDVALVHAASGGVGLLLTQIIKLRGGTVIGRVSQERKAGLARAAGADHVIVAPDDNFSAEVMRLTDGQGAHVVFDGCGAATFNGSIESLRICGTLCWFGPGLGAPQEVKLYELPKSIKIGYAAYYDHVATPAQLRARSARLFEWLEKGMLKTWVGASYPLADAARAHEDMETRRHTGKLLLVP</sequence>
<gene>
    <name evidence="4" type="ORF">RCOM_1879000</name>
</gene>
<proteinExistence type="predicted"/>